<dbReference type="GO" id="GO:0003723">
    <property type="term" value="F:RNA binding"/>
    <property type="evidence" value="ECO:0007669"/>
    <property type="project" value="InterPro"/>
</dbReference>
<dbReference type="SMART" id="SM00873">
    <property type="entry name" value="B3_4"/>
    <property type="match status" value="1"/>
</dbReference>
<keyword evidence="2" id="KW-0030">Aminoacyl-tRNA synthetase</keyword>
<dbReference type="SUPFAM" id="SSF56037">
    <property type="entry name" value="PheT/TilS domain"/>
    <property type="match status" value="1"/>
</dbReference>
<dbReference type="Gene3D" id="3.50.40.10">
    <property type="entry name" value="Phenylalanyl-trna Synthetase, Chain B, domain 3"/>
    <property type="match status" value="1"/>
</dbReference>
<organism evidence="2 3">
    <name type="scientific">candidate division MSBL1 archaeon SCGC-AAA382A03</name>
    <dbReference type="NCBI Taxonomy" id="1698278"/>
    <lineage>
        <taxon>Archaea</taxon>
        <taxon>Methanobacteriati</taxon>
        <taxon>Methanobacteriota</taxon>
        <taxon>candidate division MSBL1</taxon>
    </lineage>
</organism>
<gene>
    <name evidence="2" type="ORF">AKJ49_01280</name>
</gene>
<feature type="non-terminal residue" evidence="2">
    <location>
        <position position="200"/>
    </location>
</feature>
<protein>
    <submittedName>
        <fullName evidence="2">tRNA synthetase subunit beta</fullName>
    </submittedName>
</protein>
<evidence type="ECO:0000259" key="1">
    <source>
        <dbReference type="SMART" id="SM00873"/>
    </source>
</evidence>
<dbReference type="PANTHER" id="PTHR39209">
    <property type="match status" value="1"/>
</dbReference>
<dbReference type="AlphaFoldDB" id="A0A133VFJ0"/>
<proteinExistence type="predicted"/>
<keyword evidence="3" id="KW-1185">Reference proteome</keyword>
<name>A0A133VFJ0_9EURY</name>
<comment type="caution">
    <text evidence="2">The sequence shown here is derived from an EMBL/GenBank/DDBJ whole genome shotgun (WGS) entry which is preliminary data.</text>
</comment>
<feature type="domain" description="B3/B4 tRNA-binding" evidence="1">
    <location>
        <begin position="62"/>
        <end position="200"/>
    </location>
</feature>
<dbReference type="InterPro" id="IPR005146">
    <property type="entry name" value="B3/B4_tRNA-bd"/>
</dbReference>
<dbReference type="EMBL" id="LHYC01000029">
    <property type="protein sequence ID" value="KXB05202.1"/>
    <property type="molecule type" value="Genomic_DNA"/>
</dbReference>
<dbReference type="Proteomes" id="UP000070549">
    <property type="component" value="Unassembled WGS sequence"/>
</dbReference>
<dbReference type="InterPro" id="IPR020825">
    <property type="entry name" value="Phe-tRNA_synthase-like_B3/B4"/>
</dbReference>
<accession>A0A133VFJ0</accession>
<dbReference type="Pfam" id="PF03483">
    <property type="entry name" value="B3_4"/>
    <property type="match status" value="1"/>
</dbReference>
<dbReference type="GO" id="GO:0004826">
    <property type="term" value="F:phenylalanine-tRNA ligase activity"/>
    <property type="evidence" value="ECO:0007669"/>
    <property type="project" value="InterPro"/>
</dbReference>
<keyword evidence="2" id="KW-0436">Ligase</keyword>
<reference evidence="2 3" key="1">
    <citation type="journal article" date="2016" name="Sci. Rep.">
        <title>Metabolic traits of an uncultured archaeal lineage -MSBL1- from brine pools of the Red Sea.</title>
        <authorList>
            <person name="Mwirichia R."/>
            <person name="Alam I."/>
            <person name="Rashid M."/>
            <person name="Vinu M."/>
            <person name="Ba-Alawi W."/>
            <person name="Anthony Kamau A."/>
            <person name="Kamanda Ngugi D."/>
            <person name="Goker M."/>
            <person name="Klenk H.P."/>
            <person name="Bajic V."/>
            <person name="Stingl U."/>
        </authorList>
    </citation>
    <scope>NUCLEOTIDE SEQUENCE [LARGE SCALE GENOMIC DNA]</scope>
    <source>
        <strain evidence="2">SCGC-AAA382A03</strain>
    </source>
</reference>
<sequence length="200" mass="22746">MLEYSGDLKRKFPNLKVLTVRINNVKVGKKSDELEKFKDKIIRETREKYDLNDLKNVSVFRTYRDFFWKINIDPTKTRPASEALVRRVLQGKKLPIINTLVDAYNLASLKSGIPLAAFDCSTLEGSLEMRFARKGEKFRGIGMSKTMELAGGEIIITDSEKTIAIYPYRDSEETKITTETSDVLLMVCGVPGIEQKLEEA</sequence>
<dbReference type="PANTHER" id="PTHR39209:SF2">
    <property type="entry name" value="CYTOPLASMIC PROTEIN"/>
    <property type="match status" value="1"/>
</dbReference>
<evidence type="ECO:0000313" key="3">
    <source>
        <dbReference type="Proteomes" id="UP000070549"/>
    </source>
</evidence>
<evidence type="ECO:0000313" key="2">
    <source>
        <dbReference type="EMBL" id="KXB05202.1"/>
    </source>
</evidence>